<name>A0ABW9QPC6_9ACTN</name>
<accession>A0ABW9QPC6</accession>
<reference evidence="1 2" key="1">
    <citation type="submission" date="2019-11" db="EMBL/GenBank/DDBJ databases">
        <title>Acidiferrimicrobium australis gen. nov., sp. nov., an acidophilic and obligately heterotrophic, member of the Actinobacteria that catalyses dissimilatory oxido- reduction of iron isolated from metal-rich acidic water in Chile.</title>
        <authorList>
            <person name="Gonzalez D."/>
            <person name="Huber K."/>
            <person name="Hedrich S."/>
            <person name="Rojas-Villalobos C."/>
            <person name="Quatrini R."/>
            <person name="Dinamarca M.A."/>
            <person name="Schwarz A."/>
            <person name="Canales C."/>
            <person name="Nancucheo I."/>
        </authorList>
    </citation>
    <scope>NUCLEOTIDE SEQUENCE [LARGE SCALE GENOMIC DNA]</scope>
    <source>
        <strain evidence="1 2">USS-CCA1</strain>
    </source>
</reference>
<comment type="caution">
    <text evidence="1">The sequence shown here is derived from an EMBL/GenBank/DDBJ whole genome shotgun (WGS) entry which is preliminary data.</text>
</comment>
<dbReference type="EMBL" id="WJHE01000110">
    <property type="protein sequence ID" value="MST31660.1"/>
    <property type="molecule type" value="Genomic_DNA"/>
</dbReference>
<sequence>MPDPTTAAGGRPTPQLSRQALDRIVDAIQRRVLDELERRGTWTHEGVR</sequence>
<evidence type="ECO:0000313" key="2">
    <source>
        <dbReference type="Proteomes" id="UP000437736"/>
    </source>
</evidence>
<proteinExistence type="predicted"/>
<gene>
    <name evidence="1" type="ORF">GHK86_02810</name>
</gene>
<evidence type="ECO:0000313" key="1">
    <source>
        <dbReference type="EMBL" id="MST31660.1"/>
    </source>
</evidence>
<keyword evidence="2" id="KW-1185">Reference proteome</keyword>
<dbReference type="Proteomes" id="UP000437736">
    <property type="component" value="Unassembled WGS sequence"/>
</dbReference>
<organism evidence="1 2">
    <name type="scientific">Acidiferrimicrobium australe</name>
    <dbReference type="NCBI Taxonomy" id="2664430"/>
    <lineage>
        <taxon>Bacteria</taxon>
        <taxon>Bacillati</taxon>
        <taxon>Actinomycetota</taxon>
        <taxon>Acidimicrobiia</taxon>
        <taxon>Acidimicrobiales</taxon>
        <taxon>Acidimicrobiaceae</taxon>
        <taxon>Acidiferrimicrobium</taxon>
    </lineage>
</organism>
<protein>
    <submittedName>
        <fullName evidence="1">Uncharacterized protein</fullName>
    </submittedName>
</protein>